<evidence type="ECO:0000256" key="1">
    <source>
        <dbReference type="SAM" id="Coils"/>
    </source>
</evidence>
<protein>
    <submittedName>
        <fullName evidence="2">Uncharacterized protein</fullName>
    </submittedName>
</protein>
<evidence type="ECO:0000313" key="3">
    <source>
        <dbReference type="Proteomes" id="UP000009027"/>
    </source>
</evidence>
<dbReference type="EMBL" id="CAEX01003171">
    <property type="protein sequence ID" value="CCD19329.1"/>
    <property type="molecule type" value="Genomic_DNA"/>
</dbReference>
<keyword evidence="3" id="KW-1185">Reference proteome</keyword>
<gene>
    <name evidence="2" type="ORF">TvY486_0020240</name>
</gene>
<feature type="coiled-coil region" evidence="1">
    <location>
        <begin position="321"/>
        <end position="348"/>
    </location>
</feature>
<sequence length="602" mass="64652">MIRGNLKSVLNYNGTKSVVDKIVVDDKLCPNKHNVSERLSQKAEELVDGANLIKWKEEMVDLLNSTHEEVQSNDSICHWTFTTDDDGKLKNVINAVEDAVKELTVAVASFNAAYAEEKIAAAAVNNATNEVHNINESIMGSVKQASDGVCDMIGRHATVLKQLEEGEKRINDVNIKNSEALKAAVDVQARVTAARGAVQNVKGNISHAPDFVHISVSEATANSHDLDEATRRIADAVQEATLAEENFAQASSAIAEIGIESKSANEGLMGVKKGLMSVLNAAKVSLSTFTAEKCKSNFSELLKGPWAITLDTAASLNTSALLELNSTLRGLEKRASEINTNITNANERVQKAVVCTQNASRLGNEAVGAAKDVVGEVLEQMASRLCEAAADLRDLRGAITRLGGRAASIEAGVSAGKSRAYAIWKNASDVLDMPQYVEEGFTLAEGRVMLLVRLLGRANARYNKVAAEFTTTKLKDGEVQKSEVYDIVQKFVSDVSSTVSEGSAQDACDASRITQLVQSLKAITGDLSLLNDASIIKDLSQFSKSINKGAVDAHQLVQKAIDSASVADAALAEAIRRMHDESAKRQCSPLYRQLLSALGRIW</sequence>
<dbReference type="AlphaFoldDB" id="F9WP55"/>
<name>F9WP55_TRYVY</name>
<reference evidence="2 3" key="1">
    <citation type="journal article" date="2012" name="Proc. Natl. Acad. Sci. U.S.A.">
        <title>Antigenic diversity is generated by distinct evolutionary mechanisms in African trypanosome species.</title>
        <authorList>
            <person name="Jackson A.P."/>
            <person name="Berry A."/>
            <person name="Aslett M."/>
            <person name="Allison H.C."/>
            <person name="Burton P."/>
            <person name="Vavrova-Anderson J."/>
            <person name="Brown R."/>
            <person name="Browne H."/>
            <person name="Corton N."/>
            <person name="Hauser H."/>
            <person name="Gamble J."/>
            <person name="Gilderthorp R."/>
            <person name="Marcello L."/>
            <person name="McQuillan J."/>
            <person name="Otto T.D."/>
            <person name="Quail M.A."/>
            <person name="Sanders M.J."/>
            <person name="van Tonder A."/>
            <person name="Ginger M.L."/>
            <person name="Field M.C."/>
            <person name="Barry J.D."/>
            <person name="Hertz-Fowler C."/>
            <person name="Berriman M."/>
        </authorList>
    </citation>
    <scope>NUCLEOTIDE SEQUENCE</scope>
    <source>
        <strain evidence="2 3">Y486</strain>
    </source>
</reference>
<dbReference type="Proteomes" id="UP000009027">
    <property type="component" value="Unassembled WGS sequence"/>
</dbReference>
<organism evidence="2 3">
    <name type="scientific">Trypanosoma vivax (strain Y486)</name>
    <dbReference type="NCBI Taxonomy" id="1055687"/>
    <lineage>
        <taxon>Eukaryota</taxon>
        <taxon>Discoba</taxon>
        <taxon>Euglenozoa</taxon>
        <taxon>Kinetoplastea</taxon>
        <taxon>Metakinetoplastina</taxon>
        <taxon>Trypanosomatida</taxon>
        <taxon>Trypanosomatidae</taxon>
        <taxon>Trypanosoma</taxon>
        <taxon>Duttonella</taxon>
    </lineage>
</organism>
<evidence type="ECO:0000313" key="2">
    <source>
        <dbReference type="EMBL" id="CCD19329.1"/>
    </source>
</evidence>
<dbReference type="VEuPathDB" id="TriTrypDB:TvY486_0020240"/>
<keyword evidence="1" id="KW-0175">Coiled coil</keyword>
<accession>F9WP55</accession>
<proteinExistence type="predicted"/>